<evidence type="ECO:0000313" key="7">
    <source>
        <dbReference type="EMBL" id="MDP9824872.1"/>
    </source>
</evidence>
<organism evidence="7 8">
    <name type="scientific">Kineosporia succinea</name>
    <dbReference type="NCBI Taxonomy" id="84632"/>
    <lineage>
        <taxon>Bacteria</taxon>
        <taxon>Bacillati</taxon>
        <taxon>Actinomycetota</taxon>
        <taxon>Actinomycetes</taxon>
        <taxon>Kineosporiales</taxon>
        <taxon>Kineosporiaceae</taxon>
        <taxon>Kineosporia</taxon>
    </lineage>
</organism>
<keyword evidence="3 5" id="KW-1133">Transmembrane helix</keyword>
<evidence type="ECO:0000256" key="3">
    <source>
        <dbReference type="ARBA" id="ARBA00022989"/>
    </source>
</evidence>
<proteinExistence type="predicted"/>
<feature type="domain" description="Major facilitator superfamily (MFS) profile" evidence="6">
    <location>
        <begin position="1"/>
        <end position="395"/>
    </location>
</feature>
<feature type="transmembrane region" description="Helical" evidence="5">
    <location>
        <begin position="289"/>
        <end position="307"/>
    </location>
</feature>
<protein>
    <submittedName>
        <fullName evidence="7">MFS family permease</fullName>
    </submittedName>
</protein>
<dbReference type="InterPro" id="IPR011701">
    <property type="entry name" value="MFS"/>
</dbReference>
<gene>
    <name evidence="7" type="ORF">J2S57_000621</name>
</gene>
<dbReference type="SUPFAM" id="SSF103473">
    <property type="entry name" value="MFS general substrate transporter"/>
    <property type="match status" value="1"/>
</dbReference>
<feature type="transmembrane region" description="Helical" evidence="5">
    <location>
        <begin position="15"/>
        <end position="35"/>
    </location>
</feature>
<dbReference type="Pfam" id="PF07690">
    <property type="entry name" value="MFS_1"/>
    <property type="match status" value="1"/>
</dbReference>
<accession>A0ABT9NWS6</accession>
<feature type="transmembrane region" description="Helical" evidence="5">
    <location>
        <begin position="172"/>
        <end position="189"/>
    </location>
</feature>
<dbReference type="Gene3D" id="1.20.1250.20">
    <property type="entry name" value="MFS general substrate transporter like domains"/>
    <property type="match status" value="2"/>
</dbReference>
<reference evidence="7 8" key="1">
    <citation type="submission" date="2023-07" db="EMBL/GenBank/DDBJ databases">
        <title>Sequencing the genomes of 1000 actinobacteria strains.</title>
        <authorList>
            <person name="Klenk H.-P."/>
        </authorList>
    </citation>
    <scope>NUCLEOTIDE SEQUENCE [LARGE SCALE GENOMIC DNA]</scope>
    <source>
        <strain evidence="7 8">DSM 44388</strain>
    </source>
</reference>
<evidence type="ECO:0000259" key="6">
    <source>
        <dbReference type="PROSITE" id="PS50850"/>
    </source>
</evidence>
<comment type="caution">
    <text evidence="7">The sequence shown here is derived from an EMBL/GenBank/DDBJ whole genome shotgun (WGS) entry which is preliminary data.</text>
</comment>
<dbReference type="PROSITE" id="PS50850">
    <property type="entry name" value="MFS"/>
    <property type="match status" value="1"/>
</dbReference>
<keyword evidence="4 5" id="KW-0472">Membrane</keyword>
<keyword evidence="8" id="KW-1185">Reference proteome</keyword>
<dbReference type="CDD" id="cd17393">
    <property type="entry name" value="MFS_MosC_like"/>
    <property type="match status" value="1"/>
</dbReference>
<evidence type="ECO:0000256" key="5">
    <source>
        <dbReference type="SAM" id="Phobius"/>
    </source>
</evidence>
<evidence type="ECO:0000256" key="4">
    <source>
        <dbReference type="ARBA" id="ARBA00023136"/>
    </source>
</evidence>
<dbReference type="RefSeq" id="WP_307238069.1">
    <property type="nucleotide sequence ID" value="NZ_JAUSQZ010000001.1"/>
</dbReference>
<feature type="transmembrane region" description="Helical" evidence="5">
    <location>
        <begin position="223"/>
        <end position="240"/>
    </location>
</feature>
<dbReference type="Proteomes" id="UP001235712">
    <property type="component" value="Unassembled WGS sequence"/>
</dbReference>
<feature type="transmembrane region" description="Helical" evidence="5">
    <location>
        <begin position="370"/>
        <end position="390"/>
    </location>
</feature>
<feature type="transmembrane region" description="Helical" evidence="5">
    <location>
        <begin position="260"/>
        <end position="277"/>
    </location>
</feature>
<feature type="transmembrane region" description="Helical" evidence="5">
    <location>
        <begin position="313"/>
        <end position="335"/>
    </location>
</feature>
<dbReference type="InterPro" id="IPR020846">
    <property type="entry name" value="MFS_dom"/>
</dbReference>
<comment type="subcellular location">
    <subcellularLocation>
        <location evidence="1">Cell membrane</location>
        <topology evidence="1">Multi-pass membrane protein</topology>
    </subcellularLocation>
</comment>
<sequence length="398" mass="40671">MTSTDVDTSLDDTRAGIRATYAAFIATGFIFASWASRIPQFKEKLGLGAGQLGLVLLAIAVGSLIALPMAGAIVTRFGSRRTVATLAVMDGASVALIALGYEAGVPLVVIGLVLFGFAQGGWDVAMNVQGAVVERRLGRAIMPRFHAGFSIGTVAAALLSALMVWLGVPAPVHLLLVAVAVSAYVPLAVRRFVPDTEPEPEREPGAPAVAPQSPLTAWVEPRTLLIGLFVLTFAFAEGTANDWASVALIDGHGTSDAVGTLGFAVVLAAMTAGRWFGPHLLDRHGRSGLMQVMAVTATLGILVFVFAPSVPPAFVGAVLWGFGTALGFPVGMSAAADEPARAAARVSVVASVGYVAFLGGPPLVGLLGEVFSVLTAVLSVAVAMAVAVLVSPATKPPA</sequence>
<evidence type="ECO:0000313" key="8">
    <source>
        <dbReference type="Proteomes" id="UP001235712"/>
    </source>
</evidence>
<dbReference type="PANTHER" id="PTHR23514:SF13">
    <property type="entry name" value="INNER MEMBRANE PROTEIN YBJJ"/>
    <property type="match status" value="1"/>
</dbReference>
<evidence type="ECO:0000256" key="1">
    <source>
        <dbReference type="ARBA" id="ARBA00004651"/>
    </source>
</evidence>
<feature type="transmembrane region" description="Helical" evidence="5">
    <location>
        <begin position="145"/>
        <end position="166"/>
    </location>
</feature>
<dbReference type="InterPro" id="IPR051788">
    <property type="entry name" value="MFS_Transporter"/>
</dbReference>
<name>A0ABT9NWS6_9ACTN</name>
<dbReference type="EMBL" id="JAUSQZ010000001">
    <property type="protein sequence ID" value="MDP9824872.1"/>
    <property type="molecule type" value="Genomic_DNA"/>
</dbReference>
<keyword evidence="2 5" id="KW-0812">Transmembrane</keyword>
<evidence type="ECO:0000256" key="2">
    <source>
        <dbReference type="ARBA" id="ARBA00022692"/>
    </source>
</evidence>
<feature type="transmembrane region" description="Helical" evidence="5">
    <location>
        <begin position="94"/>
        <end position="117"/>
    </location>
</feature>
<dbReference type="InterPro" id="IPR036259">
    <property type="entry name" value="MFS_trans_sf"/>
</dbReference>
<feature type="transmembrane region" description="Helical" evidence="5">
    <location>
        <begin position="47"/>
        <end position="74"/>
    </location>
</feature>
<dbReference type="PANTHER" id="PTHR23514">
    <property type="entry name" value="BYPASS OF STOP CODON PROTEIN 6"/>
    <property type="match status" value="1"/>
</dbReference>
<feature type="transmembrane region" description="Helical" evidence="5">
    <location>
        <begin position="342"/>
        <end position="364"/>
    </location>
</feature>